<organism evidence="1 2">
    <name type="scientific">Strongyloides venezuelensis</name>
    <name type="common">Threadworm</name>
    <dbReference type="NCBI Taxonomy" id="75913"/>
    <lineage>
        <taxon>Eukaryota</taxon>
        <taxon>Metazoa</taxon>
        <taxon>Ecdysozoa</taxon>
        <taxon>Nematoda</taxon>
        <taxon>Chromadorea</taxon>
        <taxon>Rhabditida</taxon>
        <taxon>Tylenchina</taxon>
        <taxon>Panagrolaimomorpha</taxon>
        <taxon>Strongyloidoidea</taxon>
        <taxon>Strongyloididae</taxon>
        <taxon>Strongyloides</taxon>
    </lineage>
</organism>
<sequence length="130" mass="14850">MKNKSQWCLYIYHNGKNEESKEYVPVYLILLNTYEAKDLVGKITLTNSCGFREFVKKDFLIDESNSLLMGDKLTILCEAEITDLKYGNHSNQETSINIMIPQSKISLNYGIMFESSIFTVCSINIGTTEI</sequence>
<dbReference type="AlphaFoldDB" id="A0A0K0EU48"/>
<accession>A0A0K0EU48</accession>
<proteinExistence type="predicted"/>
<dbReference type="WBParaSite" id="SVE_0004100.1">
    <property type="protein sequence ID" value="SVE_0004100.1"/>
    <property type="gene ID" value="SVE_0004100"/>
</dbReference>
<dbReference type="Proteomes" id="UP000035680">
    <property type="component" value="Unassembled WGS sequence"/>
</dbReference>
<reference evidence="2" key="2">
    <citation type="submission" date="2015-08" db="UniProtKB">
        <authorList>
            <consortium name="WormBaseParasite"/>
        </authorList>
    </citation>
    <scope>IDENTIFICATION</scope>
</reference>
<evidence type="ECO:0000313" key="1">
    <source>
        <dbReference type="Proteomes" id="UP000035680"/>
    </source>
</evidence>
<keyword evidence="1" id="KW-1185">Reference proteome</keyword>
<dbReference type="STRING" id="75913.A0A0K0EU48"/>
<protein>
    <submittedName>
        <fullName evidence="2">Speckle-type POZ protein-like (inferred by orthology to a human protein)</fullName>
    </submittedName>
</protein>
<name>A0A0K0EU48_STRVS</name>
<reference evidence="1" key="1">
    <citation type="submission" date="2014-07" db="EMBL/GenBank/DDBJ databases">
        <authorList>
            <person name="Martin A.A"/>
            <person name="De Silva N."/>
        </authorList>
    </citation>
    <scope>NUCLEOTIDE SEQUENCE</scope>
</reference>
<evidence type="ECO:0000313" key="2">
    <source>
        <dbReference type="WBParaSite" id="SVE_0004100.1"/>
    </source>
</evidence>
<dbReference type="SUPFAM" id="SSF49599">
    <property type="entry name" value="TRAF domain-like"/>
    <property type="match status" value="1"/>
</dbReference>